<dbReference type="RefSeq" id="WP_129894307.1">
    <property type="nucleotide sequence ID" value="NZ_CP035758.1"/>
</dbReference>
<evidence type="ECO:0000313" key="4">
    <source>
        <dbReference type="Proteomes" id="UP000290365"/>
    </source>
</evidence>
<protein>
    <submittedName>
        <fullName evidence="3">Alpha/beta hydrolase</fullName>
    </submittedName>
</protein>
<keyword evidence="1 3" id="KW-0378">Hydrolase</keyword>
<dbReference type="InterPro" id="IPR000639">
    <property type="entry name" value="Epox_hydrolase-like"/>
</dbReference>
<dbReference type="PANTHER" id="PTHR43329">
    <property type="entry name" value="EPOXIDE HYDROLASE"/>
    <property type="match status" value="1"/>
</dbReference>
<sequence>MSEITHRSIETNGIRMHLAEAGSGPLVILLHGFPELWYSWRHQLLALAAAGYHAVAPDVRGYGETEAPQRVESYTLLNLAADIVGILDALGEQQVVLVGNDWGANIAWWSARLFPERIRAVAVLNIPYEEQPPASSQMLKQWSGHNFNFALYFQQPGVAEKELEADVQRTLRLFFYALSGDAPADLVPYLFTQKPANAGALDGMPEPQRLPTWLSDADLEYNTQVFTRTGFRGALSKYRARDLDWEELSSLTKTGVQQPVLFIGGERDSTMRFASLEATKALPNLRKVVILPGVGHWAQQEHPVEVNAELLAFLRQEVGS</sequence>
<dbReference type="Proteomes" id="UP000290365">
    <property type="component" value="Chromosome"/>
</dbReference>
<dbReference type="AlphaFoldDB" id="A0A4V0Z0H5"/>
<dbReference type="Gene3D" id="3.40.50.1820">
    <property type="entry name" value="alpha/beta hydrolase"/>
    <property type="match status" value="1"/>
</dbReference>
<dbReference type="InterPro" id="IPR000073">
    <property type="entry name" value="AB_hydrolase_1"/>
</dbReference>
<proteinExistence type="predicted"/>
<evidence type="ECO:0000313" key="3">
    <source>
        <dbReference type="EMBL" id="QBD83241.1"/>
    </source>
</evidence>
<evidence type="ECO:0000256" key="1">
    <source>
        <dbReference type="ARBA" id="ARBA00022801"/>
    </source>
</evidence>
<gene>
    <name evidence="3" type="ORF">EPA93_47680</name>
</gene>
<reference evidence="3 4" key="1">
    <citation type="submission" date="2019-01" db="EMBL/GenBank/DDBJ databases">
        <title>Ktedonosporobacter rubrisoli SCAWS-G2.</title>
        <authorList>
            <person name="Huang Y."/>
            <person name="Yan B."/>
        </authorList>
    </citation>
    <scope>NUCLEOTIDE SEQUENCE [LARGE SCALE GENOMIC DNA]</scope>
    <source>
        <strain evidence="3 4">SCAWS-G2</strain>
    </source>
</reference>
<organism evidence="3 4">
    <name type="scientific">Ktedonosporobacter rubrisoli</name>
    <dbReference type="NCBI Taxonomy" id="2509675"/>
    <lineage>
        <taxon>Bacteria</taxon>
        <taxon>Bacillati</taxon>
        <taxon>Chloroflexota</taxon>
        <taxon>Ktedonobacteria</taxon>
        <taxon>Ktedonobacterales</taxon>
        <taxon>Ktedonosporobacteraceae</taxon>
        <taxon>Ktedonosporobacter</taxon>
    </lineage>
</organism>
<dbReference type="SUPFAM" id="SSF53474">
    <property type="entry name" value="alpha/beta-Hydrolases"/>
    <property type="match status" value="1"/>
</dbReference>
<name>A0A4V0Z0H5_KTERU</name>
<dbReference type="KEGG" id="kbs:EPA93_47680"/>
<feature type="domain" description="AB hydrolase-1" evidence="2">
    <location>
        <begin position="25"/>
        <end position="303"/>
    </location>
</feature>
<dbReference type="Pfam" id="PF00561">
    <property type="entry name" value="Abhydrolase_1"/>
    <property type="match status" value="1"/>
</dbReference>
<evidence type="ECO:0000259" key="2">
    <source>
        <dbReference type="Pfam" id="PF00561"/>
    </source>
</evidence>
<dbReference type="OrthoDB" id="9773293at2"/>
<dbReference type="PRINTS" id="PR00111">
    <property type="entry name" value="ABHYDROLASE"/>
</dbReference>
<dbReference type="PRINTS" id="PR00412">
    <property type="entry name" value="EPOXHYDRLASE"/>
</dbReference>
<accession>A0A4V0Z0H5</accession>
<dbReference type="InterPro" id="IPR029058">
    <property type="entry name" value="AB_hydrolase_fold"/>
</dbReference>
<dbReference type="GO" id="GO:0016787">
    <property type="term" value="F:hydrolase activity"/>
    <property type="evidence" value="ECO:0007669"/>
    <property type="project" value="UniProtKB-KW"/>
</dbReference>
<keyword evidence="4" id="KW-1185">Reference proteome</keyword>
<dbReference type="EMBL" id="CP035758">
    <property type="protein sequence ID" value="QBD83241.1"/>
    <property type="molecule type" value="Genomic_DNA"/>
</dbReference>